<evidence type="ECO:0000313" key="2">
    <source>
        <dbReference type="Proteomes" id="UP000051176"/>
    </source>
</evidence>
<name>A0A0R1H175_9LACO</name>
<keyword evidence="2" id="KW-1185">Reference proteome</keyword>
<dbReference type="Gene3D" id="1.10.1220.10">
    <property type="entry name" value="Met repressor-like"/>
    <property type="match status" value="1"/>
</dbReference>
<evidence type="ECO:0008006" key="3">
    <source>
        <dbReference type="Google" id="ProtNLM"/>
    </source>
</evidence>
<organism evidence="1 2">
    <name type="scientific">Levilactobacillus parabrevis ATCC 53295</name>
    <dbReference type="NCBI Taxonomy" id="1267003"/>
    <lineage>
        <taxon>Bacteria</taxon>
        <taxon>Bacillati</taxon>
        <taxon>Bacillota</taxon>
        <taxon>Bacilli</taxon>
        <taxon>Lactobacillales</taxon>
        <taxon>Lactobacillaceae</taxon>
        <taxon>Levilactobacillus</taxon>
    </lineage>
</organism>
<gene>
    <name evidence="1" type="ORF">FD07_GL000316</name>
</gene>
<protein>
    <recommendedName>
        <fullName evidence="3">DNA-damage-inducible protein J</fullName>
    </recommendedName>
</protein>
<dbReference type="PATRIC" id="fig|1267003.4.peg.343"/>
<accession>A0A0R1H175</accession>
<dbReference type="EMBL" id="AZCZ01000013">
    <property type="protein sequence ID" value="KRK37058.1"/>
    <property type="molecule type" value="Genomic_DNA"/>
</dbReference>
<dbReference type="Pfam" id="PF04221">
    <property type="entry name" value="RelB"/>
    <property type="match status" value="1"/>
</dbReference>
<dbReference type="InterPro" id="IPR007337">
    <property type="entry name" value="RelB/DinJ"/>
</dbReference>
<sequence>MDPDQKKKAEQVANDMGIDLTTAVNLFISQMIKENGLPFKPTNDSVAIDLAGALEDVKNGNVTEFNSADEFMKHLYELENDDSSDNS</sequence>
<dbReference type="Proteomes" id="UP000051176">
    <property type="component" value="Unassembled WGS sequence"/>
</dbReference>
<proteinExistence type="predicted"/>
<dbReference type="NCBIfam" id="TIGR02384">
    <property type="entry name" value="RelB_DinJ"/>
    <property type="match status" value="1"/>
</dbReference>
<reference evidence="1 2" key="1">
    <citation type="journal article" date="2015" name="Genome Announc.">
        <title>Expanding the biotechnology potential of lactobacilli through comparative genomics of 213 strains and associated genera.</title>
        <authorList>
            <person name="Sun Z."/>
            <person name="Harris H.M."/>
            <person name="McCann A."/>
            <person name="Guo C."/>
            <person name="Argimon S."/>
            <person name="Zhang W."/>
            <person name="Yang X."/>
            <person name="Jeffery I.B."/>
            <person name="Cooney J.C."/>
            <person name="Kagawa T.F."/>
            <person name="Liu W."/>
            <person name="Song Y."/>
            <person name="Salvetti E."/>
            <person name="Wrobel A."/>
            <person name="Rasinkangas P."/>
            <person name="Parkhill J."/>
            <person name="Rea M.C."/>
            <person name="O'Sullivan O."/>
            <person name="Ritari J."/>
            <person name="Douillard F.P."/>
            <person name="Paul Ross R."/>
            <person name="Yang R."/>
            <person name="Briner A.E."/>
            <person name="Felis G.E."/>
            <person name="de Vos W.M."/>
            <person name="Barrangou R."/>
            <person name="Klaenhammer T.R."/>
            <person name="Caufield P.W."/>
            <person name="Cui Y."/>
            <person name="Zhang H."/>
            <person name="O'Toole P.W."/>
        </authorList>
    </citation>
    <scope>NUCLEOTIDE SEQUENCE [LARGE SCALE GENOMIC DNA]</scope>
    <source>
        <strain evidence="1 2">ATCC 53295</strain>
    </source>
</reference>
<evidence type="ECO:0000313" key="1">
    <source>
        <dbReference type="EMBL" id="KRK37058.1"/>
    </source>
</evidence>
<dbReference type="InterPro" id="IPR013321">
    <property type="entry name" value="Arc_rbn_hlx_hlx"/>
</dbReference>
<dbReference type="GO" id="GO:0006355">
    <property type="term" value="P:regulation of DNA-templated transcription"/>
    <property type="evidence" value="ECO:0007669"/>
    <property type="project" value="InterPro"/>
</dbReference>
<comment type="caution">
    <text evidence="1">The sequence shown here is derived from an EMBL/GenBank/DDBJ whole genome shotgun (WGS) entry which is preliminary data.</text>
</comment>
<dbReference type="AlphaFoldDB" id="A0A0R1H175"/>
<dbReference type="STRING" id="357278.IV61_GL000354"/>